<evidence type="ECO:0000313" key="2">
    <source>
        <dbReference type="EMBL" id="MFC0351085.1"/>
    </source>
</evidence>
<dbReference type="InterPro" id="IPR001279">
    <property type="entry name" value="Metallo-B-lactamas"/>
</dbReference>
<dbReference type="EC" id="3.-.-.-" evidence="2"/>
<dbReference type="SMART" id="SM00849">
    <property type="entry name" value="Lactamase_B"/>
    <property type="match status" value="1"/>
</dbReference>
<organism evidence="2 3">
    <name type="scientific">Undibacterium danionis</name>
    <dbReference type="NCBI Taxonomy" id="1812100"/>
    <lineage>
        <taxon>Bacteria</taxon>
        <taxon>Pseudomonadati</taxon>
        <taxon>Pseudomonadota</taxon>
        <taxon>Betaproteobacteria</taxon>
        <taxon>Burkholderiales</taxon>
        <taxon>Oxalobacteraceae</taxon>
        <taxon>Undibacterium</taxon>
    </lineage>
</organism>
<protein>
    <submittedName>
        <fullName evidence="2">MBL fold metallo-hydrolase</fullName>
        <ecNumber evidence="2">3.-.-.-</ecNumber>
    </submittedName>
</protein>
<dbReference type="Gene3D" id="3.60.15.10">
    <property type="entry name" value="Ribonuclease Z/Hydroxyacylglutathione hydrolase-like"/>
    <property type="match status" value="1"/>
</dbReference>
<dbReference type="InterPro" id="IPR050662">
    <property type="entry name" value="Sec-metab_biosynth-thioest"/>
</dbReference>
<dbReference type="Pfam" id="PF21221">
    <property type="entry name" value="B_lactamase-like_C"/>
    <property type="match status" value="1"/>
</dbReference>
<evidence type="ECO:0000313" key="3">
    <source>
        <dbReference type="Proteomes" id="UP001589844"/>
    </source>
</evidence>
<evidence type="ECO:0000259" key="1">
    <source>
        <dbReference type="SMART" id="SM00849"/>
    </source>
</evidence>
<dbReference type="PANTHER" id="PTHR23131:SF4">
    <property type="entry name" value="METALLO-BETA-LACTAMASE SUPERFAMILY POTEIN"/>
    <property type="match status" value="1"/>
</dbReference>
<dbReference type="InterPro" id="IPR036866">
    <property type="entry name" value="RibonucZ/Hydroxyglut_hydro"/>
</dbReference>
<keyword evidence="2" id="KW-0378">Hydrolase</keyword>
<comment type="caution">
    <text evidence="2">The sequence shown here is derived from an EMBL/GenBank/DDBJ whole genome shotgun (WGS) entry which is preliminary data.</text>
</comment>
<dbReference type="SUPFAM" id="SSF56281">
    <property type="entry name" value="Metallo-hydrolase/oxidoreductase"/>
    <property type="match status" value="1"/>
</dbReference>
<dbReference type="Proteomes" id="UP001589844">
    <property type="component" value="Unassembled WGS sequence"/>
</dbReference>
<keyword evidence="3" id="KW-1185">Reference proteome</keyword>
<accession>A0ABV6IGX0</accession>
<reference evidence="2 3" key="1">
    <citation type="submission" date="2024-09" db="EMBL/GenBank/DDBJ databases">
        <authorList>
            <person name="Sun Q."/>
            <person name="Mori K."/>
        </authorList>
    </citation>
    <scope>NUCLEOTIDE SEQUENCE [LARGE SCALE GENOMIC DNA]</scope>
    <source>
        <strain evidence="2 3">CCM 8677</strain>
    </source>
</reference>
<feature type="domain" description="Metallo-beta-lactamase" evidence="1">
    <location>
        <begin position="42"/>
        <end position="267"/>
    </location>
</feature>
<dbReference type="Gene3D" id="1.10.10.10">
    <property type="entry name" value="Winged helix-like DNA-binding domain superfamily/Winged helix DNA-binding domain"/>
    <property type="match status" value="1"/>
</dbReference>
<dbReference type="InterPro" id="IPR036388">
    <property type="entry name" value="WH-like_DNA-bd_sf"/>
</dbReference>
<dbReference type="PANTHER" id="PTHR23131">
    <property type="entry name" value="ENDORIBONUCLEASE LACTB2"/>
    <property type="match status" value="1"/>
</dbReference>
<dbReference type="Pfam" id="PF00753">
    <property type="entry name" value="Lactamase_B"/>
    <property type="match status" value="1"/>
</dbReference>
<proteinExistence type="predicted"/>
<gene>
    <name evidence="2" type="ORF">ACFFJH_14800</name>
</gene>
<sequence>MNLLEQELHYPLANQIPEAGQAIEIAPGILWIRMGLPFALNHINVWLIEDHYQTDQGKIRGWTIVDCGINSDTTRDAWEVLFASHLKGLPVVRVIATHCHPDHVGSADWLCTLWNAPLYMSTGEYAFARMMSAGLPGVDGSAMFPHFRKHGLVTAEMQEKIQERKTYYTRLVPTVPTSYHRLQDGQELMIGEHAWRIITGFGHSPEHVSLYCADLNCLISGDMVLPRISTNVSVFAAEPEANPVKQYLDSLTKYADLPDDVLVLPSHGKPFTGIHTRIQQLRDHHAERLQEVLDACVTPLSAHDIVPIMFKRALDAHQLTFALGEALAHCHYLWLEGKLKRALGEDDVYRFTTSKQNA</sequence>
<dbReference type="EMBL" id="JBHLXJ010000016">
    <property type="protein sequence ID" value="MFC0351085.1"/>
    <property type="molecule type" value="Genomic_DNA"/>
</dbReference>
<dbReference type="InterPro" id="IPR048933">
    <property type="entry name" value="B_lactamase-like_C"/>
</dbReference>
<name>A0ABV6IGX0_9BURK</name>
<dbReference type="GO" id="GO:0016787">
    <property type="term" value="F:hydrolase activity"/>
    <property type="evidence" value="ECO:0007669"/>
    <property type="project" value="UniProtKB-KW"/>
</dbReference>
<dbReference type="RefSeq" id="WP_390213670.1">
    <property type="nucleotide sequence ID" value="NZ_JBHLXJ010000016.1"/>
</dbReference>